<accession>A0AAW2MDB6</accession>
<organism evidence="2">
    <name type="scientific">Sesamum radiatum</name>
    <name type="common">Black benniseed</name>
    <dbReference type="NCBI Taxonomy" id="300843"/>
    <lineage>
        <taxon>Eukaryota</taxon>
        <taxon>Viridiplantae</taxon>
        <taxon>Streptophyta</taxon>
        <taxon>Embryophyta</taxon>
        <taxon>Tracheophyta</taxon>
        <taxon>Spermatophyta</taxon>
        <taxon>Magnoliopsida</taxon>
        <taxon>eudicotyledons</taxon>
        <taxon>Gunneridae</taxon>
        <taxon>Pentapetalae</taxon>
        <taxon>asterids</taxon>
        <taxon>lamiids</taxon>
        <taxon>Lamiales</taxon>
        <taxon>Pedaliaceae</taxon>
        <taxon>Sesamum</taxon>
    </lineage>
</organism>
<dbReference type="EMBL" id="JACGWJ010000022">
    <property type="protein sequence ID" value="KAL0329490.1"/>
    <property type="molecule type" value="Genomic_DNA"/>
</dbReference>
<reference evidence="2" key="1">
    <citation type="submission" date="2020-06" db="EMBL/GenBank/DDBJ databases">
        <authorList>
            <person name="Li T."/>
            <person name="Hu X."/>
            <person name="Zhang T."/>
            <person name="Song X."/>
            <person name="Zhang H."/>
            <person name="Dai N."/>
            <person name="Sheng W."/>
            <person name="Hou X."/>
            <person name="Wei L."/>
        </authorList>
    </citation>
    <scope>NUCLEOTIDE SEQUENCE</scope>
    <source>
        <strain evidence="2">G02</strain>
        <tissue evidence="2">Leaf</tissue>
    </source>
</reference>
<feature type="region of interest" description="Disordered" evidence="1">
    <location>
        <begin position="54"/>
        <end position="75"/>
    </location>
</feature>
<reference evidence="2" key="2">
    <citation type="journal article" date="2024" name="Plant">
        <title>Genomic evolution and insights into agronomic trait innovations of Sesamum species.</title>
        <authorList>
            <person name="Miao H."/>
            <person name="Wang L."/>
            <person name="Qu L."/>
            <person name="Liu H."/>
            <person name="Sun Y."/>
            <person name="Le M."/>
            <person name="Wang Q."/>
            <person name="Wei S."/>
            <person name="Zheng Y."/>
            <person name="Lin W."/>
            <person name="Duan Y."/>
            <person name="Cao H."/>
            <person name="Xiong S."/>
            <person name="Wang X."/>
            <person name="Wei L."/>
            <person name="Li C."/>
            <person name="Ma Q."/>
            <person name="Ju M."/>
            <person name="Zhao R."/>
            <person name="Li G."/>
            <person name="Mu C."/>
            <person name="Tian Q."/>
            <person name="Mei H."/>
            <person name="Zhang T."/>
            <person name="Gao T."/>
            <person name="Zhang H."/>
        </authorList>
    </citation>
    <scope>NUCLEOTIDE SEQUENCE</scope>
    <source>
        <strain evidence="2">G02</strain>
    </source>
</reference>
<protein>
    <submittedName>
        <fullName evidence="2">Uncharacterized protein</fullName>
    </submittedName>
</protein>
<evidence type="ECO:0000256" key="1">
    <source>
        <dbReference type="SAM" id="MobiDB-lite"/>
    </source>
</evidence>
<feature type="compositionally biased region" description="Low complexity" evidence="1">
    <location>
        <begin position="1"/>
        <end position="13"/>
    </location>
</feature>
<proteinExistence type="predicted"/>
<sequence>MRSQSEPTSSSSSALPRARFDDTGEPLCLELDLTRRARHVHAQYLELGILSQSSSSWTRGASPSSSRTRSPDHLEATVQVKDWNHLFELQT</sequence>
<name>A0AAW2MDB6_SESRA</name>
<feature type="region of interest" description="Disordered" evidence="1">
    <location>
        <begin position="1"/>
        <end position="20"/>
    </location>
</feature>
<comment type="caution">
    <text evidence="2">The sequence shown here is derived from an EMBL/GenBank/DDBJ whole genome shotgun (WGS) entry which is preliminary data.</text>
</comment>
<evidence type="ECO:0000313" key="2">
    <source>
        <dbReference type="EMBL" id="KAL0329490.1"/>
    </source>
</evidence>
<dbReference type="AlphaFoldDB" id="A0AAW2MDB6"/>
<gene>
    <name evidence="2" type="ORF">Sradi_4935700</name>
</gene>
<feature type="compositionally biased region" description="Polar residues" evidence="1">
    <location>
        <begin position="54"/>
        <end position="68"/>
    </location>
</feature>